<feature type="transmembrane region" description="Helical" evidence="1">
    <location>
        <begin position="29"/>
        <end position="46"/>
    </location>
</feature>
<protein>
    <recommendedName>
        <fullName evidence="2">YcxB-like C-terminal domain-containing protein</fullName>
    </recommendedName>
</protein>
<dbReference type="InterPro" id="IPR025588">
    <property type="entry name" value="YcxB-like_C"/>
</dbReference>
<feature type="domain" description="YcxB-like C-terminal" evidence="2">
    <location>
        <begin position="96"/>
        <end position="154"/>
    </location>
</feature>
<accession>A0A168LHM9</accession>
<keyword evidence="1" id="KW-0472">Membrane</keyword>
<dbReference type="OrthoDB" id="2866610at2"/>
<evidence type="ECO:0000259" key="2">
    <source>
        <dbReference type="Pfam" id="PF14317"/>
    </source>
</evidence>
<keyword evidence="4" id="KW-1185">Reference proteome</keyword>
<sequence length="171" mass="20174">MEKELILRVKLKLENILEYNLAFTKRRRVYMTTLLFVGLFILLYFKEIESSVIPKFIICLLMSTLLWLIFKFSLRNQSKKTFLSNELMQQEYTYTISNNGIHTTSEGSTGEVKWEYVKKVFETRNLIIVFISSNTALIFPKNLIGSEREKFTLKYLISLNVDSKKVKFKSL</sequence>
<organism evidence="3 4">
    <name type="scientific">Paenibacillus glacialis</name>
    <dbReference type="NCBI Taxonomy" id="494026"/>
    <lineage>
        <taxon>Bacteria</taxon>
        <taxon>Bacillati</taxon>
        <taxon>Bacillota</taxon>
        <taxon>Bacilli</taxon>
        <taxon>Bacillales</taxon>
        <taxon>Paenibacillaceae</taxon>
        <taxon>Paenibacillus</taxon>
    </lineage>
</organism>
<comment type="caution">
    <text evidence="3">The sequence shown here is derived from an EMBL/GenBank/DDBJ whole genome shotgun (WGS) entry which is preliminary data.</text>
</comment>
<dbReference type="RefSeq" id="WP_068531831.1">
    <property type="nucleotide sequence ID" value="NZ_LVJH01000015.1"/>
</dbReference>
<evidence type="ECO:0000313" key="4">
    <source>
        <dbReference type="Proteomes" id="UP000076967"/>
    </source>
</evidence>
<keyword evidence="1" id="KW-1133">Transmembrane helix</keyword>
<keyword evidence="1" id="KW-0812">Transmembrane</keyword>
<name>A0A168LHM9_9BACL</name>
<gene>
    <name evidence="3" type="ORF">PGLA_09185</name>
</gene>
<feature type="transmembrane region" description="Helical" evidence="1">
    <location>
        <begin position="52"/>
        <end position="70"/>
    </location>
</feature>
<dbReference type="EMBL" id="LVJH01000015">
    <property type="protein sequence ID" value="OAB43405.1"/>
    <property type="molecule type" value="Genomic_DNA"/>
</dbReference>
<dbReference type="AlphaFoldDB" id="A0A168LHM9"/>
<dbReference type="Pfam" id="PF14317">
    <property type="entry name" value="YcxB"/>
    <property type="match status" value="1"/>
</dbReference>
<evidence type="ECO:0000256" key="1">
    <source>
        <dbReference type="SAM" id="Phobius"/>
    </source>
</evidence>
<evidence type="ECO:0000313" key="3">
    <source>
        <dbReference type="EMBL" id="OAB43405.1"/>
    </source>
</evidence>
<reference evidence="3 4" key="1">
    <citation type="submission" date="2016-03" db="EMBL/GenBank/DDBJ databases">
        <title>Draft genome sequence of Paenibacillus glacialis DSM 22343.</title>
        <authorList>
            <person name="Shin S.-K."/>
            <person name="Yi H."/>
        </authorList>
    </citation>
    <scope>NUCLEOTIDE SEQUENCE [LARGE SCALE GENOMIC DNA]</scope>
    <source>
        <strain evidence="3 4">DSM 22343</strain>
    </source>
</reference>
<dbReference type="Proteomes" id="UP000076967">
    <property type="component" value="Unassembled WGS sequence"/>
</dbReference>
<proteinExistence type="predicted"/>